<sequence>MKQQSLEQLEHDIEITLAFLFGDLTMKQWSYYVGRYHALCIKRAQMKGERPSVTEGKTDYII</sequence>
<dbReference type="RefSeq" id="WP_183305802.1">
    <property type="nucleotide sequence ID" value="NZ_JACIEP010000002.1"/>
</dbReference>
<dbReference type="AlphaFoldDB" id="A0A840CPH0"/>
<dbReference type="Proteomes" id="UP000555103">
    <property type="component" value="Unassembled WGS sequence"/>
</dbReference>
<name>A0A840CPH0_9BACT</name>
<organism evidence="1 2">
    <name type="scientific">Dysgonomonas hofstadii</name>
    <dbReference type="NCBI Taxonomy" id="637886"/>
    <lineage>
        <taxon>Bacteria</taxon>
        <taxon>Pseudomonadati</taxon>
        <taxon>Bacteroidota</taxon>
        <taxon>Bacteroidia</taxon>
        <taxon>Bacteroidales</taxon>
        <taxon>Dysgonomonadaceae</taxon>
        <taxon>Dysgonomonas</taxon>
    </lineage>
</organism>
<evidence type="ECO:0000313" key="2">
    <source>
        <dbReference type="Proteomes" id="UP000555103"/>
    </source>
</evidence>
<keyword evidence="2" id="KW-1185">Reference proteome</keyword>
<protein>
    <submittedName>
        <fullName evidence="1">Uncharacterized protein</fullName>
    </submittedName>
</protein>
<evidence type="ECO:0000313" key="1">
    <source>
        <dbReference type="EMBL" id="MBB4034865.1"/>
    </source>
</evidence>
<comment type="caution">
    <text evidence="1">The sequence shown here is derived from an EMBL/GenBank/DDBJ whole genome shotgun (WGS) entry which is preliminary data.</text>
</comment>
<gene>
    <name evidence="1" type="ORF">GGR21_000752</name>
</gene>
<dbReference type="EMBL" id="JACIEP010000002">
    <property type="protein sequence ID" value="MBB4034865.1"/>
    <property type="molecule type" value="Genomic_DNA"/>
</dbReference>
<reference evidence="1 2" key="1">
    <citation type="submission" date="2020-08" db="EMBL/GenBank/DDBJ databases">
        <title>Genomic Encyclopedia of Type Strains, Phase IV (KMG-IV): sequencing the most valuable type-strain genomes for metagenomic binning, comparative biology and taxonomic classification.</title>
        <authorList>
            <person name="Goeker M."/>
        </authorList>
    </citation>
    <scope>NUCLEOTIDE SEQUENCE [LARGE SCALE GENOMIC DNA]</scope>
    <source>
        <strain evidence="1 2">DSM 104969</strain>
    </source>
</reference>
<proteinExistence type="predicted"/>
<accession>A0A840CPH0</accession>